<dbReference type="EMBL" id="BGPR01004954">
    <property type="protein sequence ID" value="GBN05302.1"/>
    <property type="molecule type" value="Genomic_DNA"/>
</dbReference>
<protein>
    <submittedName>
        <fullName evidence="1">Uncharacterized protein</fullName>
    </submittedName>
</protein>
<proteinExistence type="predicted"/>
<name>A0A4Y2KSY6_ARAVE</name>
<evidence type="ECO:0000313" key="2">
    <source>
        <dbReference type="Proteomes" id="UP000499080"/>
    </source>
</evidence>
<comment type="caution">
    <text evidence="1">The sequence shown here is derived from an EMBL/GenBank/DDBJ whole genome shotgun (WGS) entry which is preliminary data.</text>
</comment>
<keyword evidence="2" id="KW-1185">Reference proteome</keyword>
<dbReference type="Proteomes" id="UP000499080">
    <property type="component" value="Unassembled WGS sequence"/>
</dbReference>
<accession>A0A4Y2KSY6</accession>
<reference evidence="1 2" key="1">
    <citation type="journal article" date="2019" name="Sci. Rep.">
        <title>Orb-weaving spider Araneus ventricosus genome elucidates the spidroin gene catalogue.</title>
        <authorList>
            <person name="Kono N."/>
            <person name="Nakamura H."/>
            <person name="Ohtoshi R."/>
            <person name="Moran D.A.P."/>
            <person name="Shinohara A."/>
            <person name="Yoshida Y."/>
            <person name="Fujiwara M."/>
            <person name="Mori M."/>
            <person name="Tomita M."/>
            <person name="Arakawa K."/>
        </authorList>
    </citation>
    <scope>NUCLEOTIDE SEQUENCE [LARGE SCALE GENOMIC DNA]</scope>
</reference>
<sequence>MIESLIESVSVCAYDVQVNSQWHLEQLTHCRYFYKADWMINASTKDCFQKQLIRRGQDMYNPLGMSGTDDCTLPDLIHKIWRELTQLPTLELFIYSYDRIYKQLQTQWHNERVRTL</sequence>
<dbReference type="AlphaFoldDB" id="A0A4Y2KSY6"/>
<evidence type="ECO:0000313" key="1">
    <source>
        <dbReference type="EMBL" id="GBN05302.1"/>
    </source>
</evidence>
<organism evidence="1 2">
    <name type="scientific">Araneus ventricosus</name>
    <name type="common">Orbweaver spider</name>
    <name type="synonym">Epeira ventricosa</name>
    <dbReference type="NCBI Taxonomy" id="182803"/>
    <lineage>
        <taxon>Eukaryota</taxon>
        <taxon>Metazoa</taxon>
        <taxon>Ecdysozoa</taxon>
        <taxon>Arthropoda</taxon>
        <taxon>Chelicerata</taxon>
        <taxon>Arachnida</taxon>
        <taxon>Araneae</taxon>
        <taxon>Araneomorphae</taxon>
        <taxon>Entelegynae</taxon>
        <taxon>Araneoidea</taxon>
        <taxon>Araneidae</taxon>
        <taxon>Araneus</taxon>
    </lineage>
</organism>
<gene>
    <name evidence="1" type="ORF">AVEN_17962_1</name>
</gene>